<name>A0A2C9L076_BIOGL</name>
<feature type="transmembrane region" description="Helical" evidence="1">
    <location>
        <begin position="85"/>
        <end position="118"/>
    </location>
</feature>
<feature type="transmembrane region" description="Helical" evidence="1">
    <location>
        <begin position="6"/>
        <end position="25"/>
    </location>
</feature>
<dbReference type="Proteomes" id="UP000076420">
    <property type="component" value="Unassembled WGS sequence"/>
</dbReference>
<dbReference type="InterPro" id="IPR040350">
    <property type="entry name" value="TMEM272"/>
</dbReference>
<dbReference type="VEuPathDB" id="VectorBase:BGLAX_030098"/>
<dbReference type="OrthoDB" id="6157510at2759"/>
<evidence type="ECO:0000313" key="3">
    <source>
        <dbReference type="Proteomes" id="UP000076420"/>
    </source>
</evidence>
<keyword evidence="1" id="KW-1133">Transmembrane helix</keyword>
<keyword evidence="1" id="KW-0472">Membrane</keyword>
<organism evidence="2 3">
    <name type="scientific">Biomphalaria glabrata</name>
    <name type="common">Bloodfluke planorb</name>
    <name type="synonym">Freshwater snail</name>
    <dbReference type="NCBI Taxonomy" id="6526"/>
    <lineage>
        <taxon>Eukaryota</taxon>
        <taxon>Metazoa</taxon>
        <taxon>Spiralia</taxon>
        <taxon>Lophotrochozoa</taxon>
        <taxon>Mollusca</taxon>
        <taxon>Gastropoda</taxon>
        <taxon>Heterobranchia</taxon>
        <taxon>Euthyneura</taxon>
        <taxon>Panpulmonata</taxon>
        <taxon>Hygrophila</taxon>
        <taxon>Lymnaeoidea</taxon>
        <taxon>Planorbidae</taxon>
        <taxon>Biomphalaria</taxon>
    </lineage>
</organism>
<protein>
    <recommendedName>
        <fullName evidence="4">G-protein coupled receptors family 2 profile 2 domain-containing protein</fullName>
    </recommendedName>
</protein>
<sequence>MIPIYLIVAGCFHVVGEILSIIQFCRKTPEDTEAQEIYTNHITCIISTLNCFNLAWFIAGCVFIYRAKEYVQFTDKNAPNFCHEILYMFAFWITNSSFVIVGVLICFAGCIGCIAVCGRGE</sequence>
<proteinExistence type="predicted"/>
<accession>A0A2C9L076</accession>
<dbReference type="PANTHER" id="PTHR33444">
    <property type="entry name" value="SI:DKEY-19B23.12-RELATED"/>
    <property type="match status" value="1"/>
</dbReference>
<gene>
    <name evidence="2" type="primary">106054642</name>
</gene>
<dbReference type="PANTHER" id="PTHR33444:SF2">
    <property type="entry name" value="MARVEL DOMAIN-CONTAINING PROTEIN"/>
    <property type="match status" value="1"/>
</dbReference>
<keyword evidence="1" id="KW-0812">Transmembrane</keyword>
<dbReference type="KEGG" id="bgt:106054642"/>
<evidence type="ECO:0000256" key="1">
    <source>
        <dbReference type="SAM" id="Phobius"/>
    </source>
</evidence>
<dbReference type="EnsemblMetazoa" id="BGLB025589-RB">
    <property type="protein sequence ID" value="BGLB025589-PB"/>
    <property type="gene ID" value="BGLB025589"/>
</dbReference>
<evidence type="ECO:0008006" key="4">
    <source>
        <dbReference type="Google" id="ProtNLM"/>
    </source>
</evidence>
<reference evidence="2" key="1">
    <citation type="submission" date="2020-05" db="UniProtKB">
        <authorList>
            <consortium name="EnsemblMetazoa"/>
        </authorList>
    </citation>
    <scope>IDENTIFICATION</scope>
    <source>
        <strain evidence="2">BB02</strain>
    </source>
</reference>
<dbReference type="VEuPathDB" id="VectorBase:BGLB025589"/>
<evidence type="ECO:0000313" key="2">
    <source>
        <dbReference type="EnsemblMetazoa" id="BGLB025589-PB"/>
    </source>
</evidence>
<dbReference type="AlphaFoldDB" id="A0A2C9L076"/>
<feature type="transmembrane region" description="Helical" evidence="1">
    <location>
        <begin position="37"/>
        <end position="65"/>
    </location>
</feature>
<dbReference type="STRING" id="6526.A0A2C9L076"/>